<evidence type="ECO:0000256" key="6">
    <source>
        <dbReference type="ARBA" id="ARBA00022967"/>
    </source>
</evidence>
<dbReference type="PANTHER" id="PTHR43499">
    <property type="entry name" value="ABC TRANSPORTER I FAMILY MEMBER 1"/>
    <property type="match status" value="1"/>
</dbReference>
<keyword evidence="7" id="KW-0472">Membrane</keyword>
<dbReference type="InterPro" id="IPR005895">
    <property type="entry name" value="ABC_transptr_haem_export_CcmA"/>
</dbReference>
<keyword evidence="10" id="KW-1185">Reference proteome</keyword>
<dbReference type="SMART" id="SM00382">
    <property type="entry name" value="AAA"/>
    <property type="match status" value="1"/>
</dbReference>
<sequence length="213" mass="23030">MISLIFLMLDVFGLECIRGGHRLFRDLSFRLTDGELLQVQGDNGSGKTSLLRLLCGLLLPVAGEIRWRGVPIARLGVDFRRELCLIGHRDALKNELTPLENVRMAAHLAGIRLDGAAARDALAQLGLTGETEEIPCGRLSQGQRRRVALARLACARQPLWLLDEPFAALDAAATGCVAALIGRHVRCGGVVVLTTHQTVDMPVTAARRLTLGA</sequence>
<dbReference type="InterPro" id="IPR027417">
    <property type="entry name" value="P-loop_NTPase"/>
</dbReference>
<accession>A0ABV4UH52</accession>
<comment type="caution">
    <text evidence="9">The sequence shown here is derived from an EMBL/GenBank/DDBJ whole genome shotgun (WGS) entry which is preliminary data.</text>
</comment>
<evidence type="ECO:0000313" key="10">
    <source>
        <dbReference type="Proteomes" id="UP001574673"/>
    </source>
</evidence>
<evidence type="ECO:0000256" key="4">
    <source>
        <dbReference type="ARBA" id="ARBA00022748"/>
    </source>
</evidence>
<dbReference type="NCBIfam" id="NF010061">
    <property type="entry name" value="PRK13538.1"/>
    <property type="match status" value="1"/>
</dbReference>
<dbReference type="Proteomes" id="UP001574673">
    <property type="component" value="Unassembled WGS sequence"/>
</dbReference>
<evidence type="ECO:0000259" key="8">
    <source>
        <dbReference type="PROSITE" id="PS50893"/>
    </source>
</evidence>
<keyword evidence="3" id="KW-0547">Nucleotide-binding</keyword>
<protein>
    <submittedName>
        <fullName evidence="9">Cytochrome c biogenesis heme-transporting ATPase CcmA</fullName>
    </submittedName>
</protein>
<dbReference type="InterPro" id="IPR017871">
    <property type="entry name" value="ABC_transporter-like_CS"/>
</dbReference>
<dbReference type="Gene3D" id="3.40.50.300">
    <property type="entry name" value="P-loop containing nucleotide triphosphate hydrolases"/>
    <property type="match status" value="1"/>
</dbReference>
<dbReference type="InterPro" id="IPR003439">
    <property type="entry name" value="ABC_transporter-like_ATP-bd"/>
</dbReference>
<name>A0ABV4UH52_9RHOO</name>
<dbReference type="NCBIfam" id="TIGR01189">
    <property type="entry name" value="ccmA"/>
    <property type="match status" value="1"/>
</dbReference>
<dbReference type="InterPro" id="IPR003593">
    <property type="entry name" value="AAA+_ATPase"/>
</dbReference>
<organism evidence="9 10">
    <name type="scientific">Dentiradicibacter hellwigii</name>
    <dbReference type="NCBI Taxonomy" id="3149053"/>
    <lineage>
        <taxon>Bacteria</taxon>
        <taxon>Pseudomonadati</taxon>
        <taxon>Pseudomonadota</taxon>
        <taxon>Betaproteobacteria</taxon>
        <taxon>Rhodocyclales</taxon>
        <taxon>Rhodocyclaceae</taxon>
        <taxon>Dentiradicibacter</taxon>
    </lineage>
</organism>
<dbReference type="PROSITE" id="PS50893">
    <property type="entry name" value="ABC_TRANSPORTER_2"/>
    <property type="match status" value="1"/>
</dbReference>
<evidence type="ECO:0000256" key="5">
    <source>
        <dbReference type="ARBA" id="ARBA00022840"/>
    </source>
</evidence>
<dbReference type="PROSITE" id="PS00211">
    <property type="entry name" value="ABC_TRANSPORTER_1"/>
    <property type="match status" value="1"/>
</dbReference>
<dbReference type="PANTHER" id="PTHR43499:SF1">
    <property type="entry name" value="ABC TRANSPORTER I FAMILY MEMBER 1"/>
    <property type="match status" value="1"/>
</dbReference>
<reference evidence="10" key="1">
    <citation type="submission" date="2024-06" db="EMBL/GenBank/DDBJ databases">
        <title>Radixoralia hellwigii gen. nov., sp nov., isolated from a root canal in the human oral cavity.</title>
        <authorList>
            <person name="Bartsch S."/>
            <person name="Wittmer A."/>
            <person name="Schulz A.-K."/>
            <person name="Neumann-Schaal M."/>
            <person name="Wolf J."/>
            <person name="Gronow S."/>
            <person name="Tennert C."/>
            <person name="Haecker G."/>
            <person name="Cieplik F."/>
            <person name="Al-Ahmad A."/>
        </authorList>
    </citation>
    <scope>NUCLEOTIDE SEQUENCE [LARGE SCALE GENOMIC DNA]</scope>
    <source>
        <strain evidence="10">Wk13</strain>
    </source>
</reference>
<feature type="domain" description="ABC transporter" evidence="8">
    <location>
        <begin position="6"/>
        <end position="211"/>
    </location>
</feature>
<keyword evidence="5" id="KW-0067">ATP-binding</keyword>
<evidence type="ECO:0000256" key="7">
    <source>
        <dbReference type="ARBA" id="ARBA00023136"/>
    </source>
</evidence>
<gene>
    <name evidence="9" type="primary">ccmA</name>
    <name evidence="9" type="ORF">ABCS64_11605</name>
</gene>
<keyword evidence="6" id="KW-1278">Translocase</keyword>
<evidence type="ECO:0000256" key="1">
    <source>
        <dbReference type="ARBA" id="ARBA00022448"/>
    </source>
</evidence>
<dbReference type="Pfam" id="PF00005">
    <property type="entry name" value="ABC_tran"/>
    <property type="match status" value="1"/>
</dbReference>
<proteinExistence type="predicted"/>
<evidence type="ECO:0000256" key="3">
    <source>
        <dbReference type="ARBA" id="ARBA00022741"/>
    </source>
</evidence>
<keyword evidence="1" id="KW-0813">Transport</keyword>
<dbReference type="EMBL" id="JBEUWX010000003">
    <property type="protein sequence ID" value="MFA9950962.1"/>
    <property type="molecule type" value="Genomic_DNA"/>
</dbReference>
<keyword evidence="4" id="KW-0201">Cytochrome c-type biogenesis</keyword>
<dbReference type="SUPFAM" id="SSF52540">
    <property type="entry name" value="P-loop containing nucleoside triphosphate hydrolases"/>
    <property type="match status" value="1"/>
</dbReference>
<dbReference type="RefSeq" id="WP_418892048.1">
    <property type="nucleotide sequence ID" value="NZ_JBEUWX010000003.1"/>
</dbReference>
<keyword evidence="2" id="KW-1003">Cell membrane</keyword>
<evidence type="ECO:0000256" key="2">
    <source>
        <dbReference type="ARBA" id="ARBA00022475"/>
    </source>
</evidence>
<evidence type="ECO:0000313" key="9">
    <source>
        <dbReference type="EMBL" id="MFA9950962.1"/>
    </source>
</evidence>